<evidence type="ECO:0000313" key="5">
    <source>
        <dbReference type="Proteomes" id="UP000664369"/>
    </source>
</evidence>
<protein>
    <submittedName>
        <fullName evidence="4">Fibronectin type III domain-containing protein</fullName>
    </submittedName>
</protein>
<dbReference type="EMBL" id="JAGETZ010000014">
    <property type="protein sequence ID" value="MBO2011987.1"/>
    <property type="molecule type" value="Genomic_DNA"/>
</dbReference>
<evidence type="ECO:0000256" key="2">
    <source>
        <dbReference type="SAM" id="SignalP"/>
    </source>
</evidence>
<proteinExistence type="predicted"/>
<evidence type="ECO:0000256" key="1">
    <source>
        <dbReference type="ARBA" id="ARBA00022737"/>
    </source>
</evidence>
<dbReference type="PANTHER" id="PTHR46708">
    <property type="entry name" value="TENASCIN"/>
    <property type="match status" value="1"/>
</dbReference>
<dbReference type="InterPro" id="IPR026444">
    <property type="entry name" value="Secre_tail"/>
</dbReference>
<organism evidence="4 5">
    <name type="scientific">Hymenobacter negativus</name>
    <dbReference type="NCBI Taxonomy" id="2795026"/>
    <lineage>
        <taxon>Bacteria</taxon>
        <taxon>Pseudomonadati</taxon>
        <taxon>Bacteroidota</taxon>
        <taxon>Cytophagia</taxon>
        <taxon>Cytophagales</taxon>
        <taxon>Hymenobacteraceae</taxon>
        <taxon>Hymenobacter</taxon>
    </lineage>
</organism>
<feature type="domain" description="Fibronectin type-III" evidence="3">
    <location>
        <begin position="227"/>
        <end position="315"/>
    </location>
</feature>
<dbReference type="RefSeq" id="WP_208177723.1">
    <property type="nucleotide sequence ID" value="NZ_JAGETZ010000014.1"/>
</dbReference>
<sequence>MKRIGTFLILLLVALLGLHAAQAQTCAAPTNIQVGSVTILPGTPTTASTASAVVSFTPSASALSYTVRYFWIGDSTAAGIMSVNTTTSPVTLTGLRTGQGGFYRVSVVSNCAGGLTTSSPWVGLNTNSFGPCAAPTNVVASPAGSGVISLSFTPAAGVPSYTVQYYPASDSTQVLTLTTTGSPVLIGTGALPGTRYIIRITANCGGGTTSPSVTVSGTSGGTPICNAPSGFYVASTNATTASVYFNANSNAQAYIIRYAPLGANPNQGTSLTVSSGPVLLTGLTPNTGYTVTIQAICTTVSASTTLSTTFTTPVTSATCGAATNITITAASDSSATVSFTPGAGNTSFQVVYFVASDSVRTMRVQNATSSPVTLRRLLPGQTYIIRVISICGTATSTLFTSGAPITYAFRGALANRTALGAGVLNVFPNPARHAASLVVPAVAGVAQAKITLLNAIGQQVRTQTVPLTPASETRTQLDLTGVVPGLYTLRVVAGGQVASQRLAVE</sequence>
<feature type="chain" id="PRO_5047053227" evidence="2">
    <location>
        <begin position="24"/>
        <end position="505"/>
    </location>
</feature>
<feature type="signal peptide" evidence="2">
    <location>
        <begin position="1"/>
        <end position="23"/>
    </location>
</feature>
<dbReference type="SMART" id="SM00060">
    <property type="entry name" value="FN3"/>
    <property type="match status" value="4"/>
</dbReference>
<dbReference type="Gene3D" id="2.60.40.10">
    <property type="entry name" value="Immunoglobulins"/>
    <property type="match status" value="4"/>
</dbReference>
<gene>
    <name evidence="4" type="ORF">J4E00_23175</name>
</gene>
<dbReference type="InterPro" id="IPR013783">
    <property type="entry name" value="Ig-like_fold"/>
</dbReference>
<dbReference type="InterPro" id="IPR003961">
    <property type="entry name" value="FN3_dom"/>
</dbReference>
<dbReference type="InterPro" id="IPR050991">
    <property type="entry name" value="ECM_Regulatory_Proteins"/>
</dbReference>
<dbReference type="InterPro" id="IPR036116">
    <property type="entry name" value="FN3_sf"/>
</dbReference>
<dbReference type="PANTHER" id="PTHR46708:SF2">
    <property type="entry name" value="FIBRONECTIN TYPE-III DOMAIN-CONTAINING PROTEIN"/>
    <property type="match status" value="1"/>
</dbReference>
<dbReference type="SUPFAM" id="SSF49265">
    <property type="entry name" value="Fibronectin type III"/>
    <property type="match status" value="2"/>
</dbReference>
<feature type="domain" description="Fibronectin type-III" evidence="3">
    <location>
        <begin position="28"/>
        <end position="129"/>
    </location>
</feature>
<name>A0ABS3QL77_9BACT</name>
<keyword evidence="5" id="KW-1185">Reference proteome</keyword>
<dbReference type="PROSITE" id="PS50853">
    <property type="entry name" value="FN3"/>
    <property type="match status" value="4"/>
</dbReference>
<keyword evidence="1" id="KW-0677">Repeat</keyword>
<keyword evidence="2" id="KW-0732">Signal</keyword>
<dbReference type="CDD" id="cd00063">
    <property type="entry name" value="FN3"/>
    <property type="match status" value="4"/>
</dbReference>
<evidence type="ECO:0000259" key="3">
    <source>
        <dbReference type="PROSITE" id="PS50853"/>
    </source>
</evidence>
<dbReference type="Pfam" id="PF00041">
    <property type="entry name" value="fn3"/>
    <property type="match status" value="3"/>
</dbReference>
<evidence type="ECO:0000313" key="4">
    <source>
        <dbReference type="EMBL" id="MBO2011987.1"/>
    </source>
</evidence>
<accession>A0ABS3QL77</accession>
<feature type="domain" description="Fibronectin type-III" evidence="3">
    <location>
        <begin position="134"/>
        <end position="222"/>
    </location>
</feature>
<dbReference type="Proteomes" id="UP000664369">
    <property type="component" value="Unassembled WGS sequence"/>
</dbReference>
<comment type="caution">
    <text evidence="4">The sequence shown here is derived from an EMBL/GenBank/DDBJ whole genome shotgun (WGS) entry which is preliminary data.</text>
</comment>
<reference evidence="4 5" key="1">
    <citation type="submission" date="2021-03" db="EMBL/GenBank/DDBJ databases">
        <authorList>
            <person name="Kim M.K."/>
        </authorList>
    </citation>
    <scope>NUCLEOTIDE SEQUENCE [LARGE SCALE GENOMIC DNA]</scope>
    <source>
        <strain evidence="4 5">BT442</strain>
    </source>
</reference>
<dbReference type="NCBIfam" id="TIGR04183">
    <property type="entry name" value="Por_Secre_tail"/>
    <property type="match status" value="1"/>
</dbReference>
<feature type="domain" description="Fibronectin type-III" evidence="3">
    <location>
        <begin position="321"/>
        <end position="404"/>
    </location>
</feature>